<reference evidence="2 3" key="1">
    <citation type="journal article" date="2021" name="Int. J. Syst. Evol. Microbiol.">
        <title>Halobaculum halophilum sp. nov. and Halobaculum salinum sp. nov., isolated from salt lake and saline soil.</title>
        <authorList>
            <person name="Cui H.L."/>
            <person name="Shi X.W."/>
            <person name="Yin X.M."/>
            <person name="Yang X.Y."/>
            <person name="Hou J."/>
            <person name="Zhu L."/>
        </authorList>
    </citation>
    <scope>NUCLEOTIDE SEQUENCE [LARGE SCALE GENOMIC DNA]</scope>
    <source>
        <strain evidence="2 3">NBRC 109044</strain>
    </source>
</reference>
<sequence length="271" mass="29187">MRSRKIELFENIALLIAVPALLALIHFTTPSPLQQQLVFDHASLDLITFLTASYVHASNAHLYGNIVGYLLGALYAFALALFVGRLTWFRRAFAANLLFVPILVHAADYVIWSTQYPEAEIVSRGFSGVAAAFTGTLLVALYVYVDERHGSSAAYAVAVSLFLLLMQLIDLRYAGGFRLEVAGVVAAGITLVGGSVVWERLGDLEVGREELVSGGLVVLVAVVLGYIVFMLFPTPSSIVNGSGITNVYAHASGLLAGLTISLFLIQLKKLQ</sequence>
<keyword evidence="1" id="KW-0472">Membrane</keyword>
<feature type="transmembrane region" description="Helical" evidence="1">
    <location>
        <begin position="152"/>
        <end position="169"/>
    </location>
</feature>
<feature type="transmembrane region" description="Helical" evidence="1">
    <location>
        <begin position="211"/>
        <end position="232"/>
    </location>
</feature>
<gene>
    <name evidence="2" type="ORF">K6T50_00885</name>
</gene>
<keyword evidence="1" id="KW-0812">Transmembrane</keyword>
<feature type="transmembrane region" description="Helical" evidence="1">
    <location>
        <begin position="247"/>
        <end position="265"/>
    </location>
</feature>
<dbReference type="KEGG" id="hmp:K6T50_00885"/>
<evidence type="ECO:0000313" key="3">
    <source>
        <dbReference type="Proteomes" id="UP000826254"/>
    </source>
</evidence>
<feature type="transmembrane region" description="Helical" evidence="1">
    <location>
        <begin position="181"/>
        <end position="199"/>
    </location>
</feature>
<dbReference type="EMBL" id="CP081958">
    <property type="protein sequence ID" value="QZP37769.1"/>
    <property type="molecule type" value="Genomic_DNA"/>
</dbReference>
<dbReference type="GeneID" id="67176653"/>
<proteinExistence type="predicted"/>
<evidence type="ECO:0000313" key="2">
    <source>
        <dbReference type="EMBL" id="QZP37769.1"/>
    </source>
</evidence>
<evidence type="ECO:0000256" key="1">
    <source>
        <dbReference type="SAM" id="Phobius"/>
    </source>
</evidence>
<accession>A0A8T8WD42</accession>
<keyword evidence="1" id="KW-1133">Transmembrane helix</keyword>
<feature type="transmembrane region" description="Helical" evidence="1">
    <location>
        <begin position="124"/>
        <end position="145"/>
    </location>
</feature>
<dbReference type="RefSeq" id="WP_222607577.1">
    <property type="nucleotide sequence ID" value="NZ_CP081958.1"/>
</dbReference>
<name>A0A8T8WD42_9EURY</name>
<dbReference type="AlphaFoldDB" id="A0A8T8WD42"/>
<dbReference type="Proteomes" id="UP000826254">
    <property type="component" value="Chromosome"/>
</dbReference>
<evidence type="ECO:0008006" key="4">
    <source>
        <dbReference type="Google" id="ProtNLM"/>
    </source>
</evidence>
<feature type="transmembrane region" description="Helical" evidence="1">
    <location>
        <begin position="66"/>
        <end position="86"/>
    </location>
</feature>
<feature type="transmembrane region" description="Helical" evidence="1">
    <location>
        <begin position="93"/>
        <end position="112"/>
    </location>
</feature>
<feature type="transmembrane region" description="Helical" evidence="1">
    <location>
        <begin position="12"/>
        <end position="29"/>
    </location>
</feature>
<organism evidence="2 3">
    <name type="scientific">Halobaculum magnesiiphilum</name>
    <dbReference type="NCBI Taxonomy" id="1017351"/>
    <lineage>
        <taxon>Archaea</taxon>
        <taxon>Methanobacteriati</taxon>
        <taxon>Methanobacteriota</taxon>
        <taxon>Stenosarchaea group</taxon>
        <taxon>Halobacteria</taxon>
        <taxon>Halobacteriales</taxon>
        <taxon>Haloferacaceae</taxon>
        <taxon>Halobaculum</taxon>
    </lineage>
</organism>
<protein>
    <recommendedName>
        <fullName evidence="4">Rhomboid family protein</fullName>
    </recommendedName>
</protein>
<keyword evidence="3" id="KW-1185">Reference proteome</keyword>